<reference evidence="3 4" key="1">
    <citation type="submission" date="2019-02" db="EMBL/GenBank/DDBJ databases">
        <title>Deep-cultivation of Planctomycetes and their phenomic and genomic characterization uncovers novel biology.</title>
        <authorList>
            <person name="Wiegand S."/>
            <person name="Jogler M."/>
            <person name="Boedeker C."/>
            <person name="Pinto D."/>
            <person name="Vollmers J."/>
            <person name="Rivas-Marin E."/>
            <person name="Kohn T."/>
            <person name="Peeters S.H."/>
            <person name="Heuer A."/>
            <person name="Rast P."/>
            <person name="Oberbeckmann S."/>
            <person name="Bunk B."/>
            <person name="Jeske O."/>
            <person name="Meyerdierks A."/>
            <person name="Storesund J.E."/>
            <person name="Kallscheuer N."/>
            <person name="Luecker S."/>
            <person name="Lage O.M."/>
            <person name="Pohl T."/>
            <person name="Merkel B.J."/>
            <person name="Hornburger P."/>
            <person name="Mueller R.-W."/>
            <person name="Bruemmer F."/>
            <person name="Labrenz M."/>
            <person name="Spormann A.M."/>
            <person name="Op Den Camp H."/>
            <person name="Overmann J."/>
            <person name="Amann R."/>
            <person name="Jetten M.S.M."/>
            <person name="Mascher T."/>
            <person name="Medema M.H."/>
            <person name="Devos D.P."/>
            <person name="Kaster A.-K."/>
            <person name="Ovreas L."/>
            <person name="Rohde M."/>
            <person name="Galperin M.Y."/>
            <person name="Jogler C."/>
        </authorList>
    </citation>
    <scope>NUCLEOTIDE SEQUENCE [LARGE SCALE GENOMIC DNA]</scope>
    <source>
        <strain evidence="3 4">Pla111</strain>
    </source>
</reference>
<protein>
    <recommendedName>
        <fullName evidence="5">Inner membrane protein</fullName>
    </recommendedName>
</protein>
<sequence length="317" mass="33639">MADFRTHVTFSSALGAGYAVVASGCGFDMSTALVAGGLCGVSGMLPDVDSDSGVPRREALGFAAAIVPMLLLDRFKQLSLTYDQVVLLAAALYFGIRFVAANLIGRWSVHRGMWHSIPAVLIFAGLAFLITSPENPIFTRYLKAAAVGLGALSHLVLDEIYSVDTRGVLPRFKKSFGTAVKLWGSSPTANFSVYAKLAAVTVAILMEPAVIERIDMRNPQLAEQLRETKERLASATPPPAGGGEQVLQALAGNHEAPADRSRMPFLSAQPRANAPRGDFSTPIFTGGAAGRPGGFLPNRGDARMAPAMSPSQTPYYR</sequence>
<evidence type="ECO:0000256" key="1">
    <source>
        <dbReference type="SAM" id="MobiDB-lite"/>
    </source>
</evidence>
<comment type="caution">
    <text evidence="3">The sequence shown here is derived from an EMBL/GenBank/DDBJ whole genome shotgun (WGS) entry which is preliminary data.</text>
</comment>
<keyword evidence="2" id="KW-1133">Transmembrane helix</keyword>
<dbReference type="AlphaFoldDB" id="A0A5C5VSG9"/>
<evidence type="ECO:0000256" key="2">
    <source>
        <dbReference type="SAM" id="Phobius"/>
    </source>
</evidence>
<dbReference type="RefSeq" id="WP_146575146.1">
    <property type="nucleotide sequence ID" value="NZ_SJPH01000008.1"/>
</dbReference>
<dbReference type="Proteomes" id="UP000318995">
    <property type="component" value="Unassembled WGS sequence"/>
</dbReference>
<name>A0A5C5VSG9_9BACT</name>
<keyword evidence="4" id="KW-1185">Reference proteome</keyword>
<feature type="transmembrane region" description="Helical" evidence="2">
    <location>
        <begin position="113"/>
        <end position="131"/>
    </location>
</feature>
<gene>
    <name evidence="3" type="ORF">Pla111_29350</name>
</gene>
<feature type="region of interest" description="Disordered" evidence="1">
    <location>
        <begin position="286"/>
        <end position="317"/>
    </location>
</feature>
<dbReference type="EMBL" id="SJPH01000008">
    <property type="protein sequence ID" value="TWT41558.1"/>
    <property type="molecule type" value="Genomic_DNA"/>
</dbReference>
<proteinExistence type="predicted"/>
<dbReference type="OrthoDB" id="5295350at2"/>
<dbReference type="PROSITE" id="PS51257">
    <property type="entry name" value="PROKAR_LIPOPROTEIN"/>
    <property type="match status" value="1"/>
</dbReference>
<feature type="transmembrane region" description="Helical" evidence="2">
    <location>
        <begin position="87"/>
        <end position="107"/>
    </location>
</feature>
<evidence type="ECO:0000313" key="4">
    <source>
        <dbReference type="Proteomes" id="UP000318995"/>
    </source>
</evidence>
<evidence type="ECO:0000313" key="3">
    <source>
        <dbReference type="EMBL" id="TWT41558.1"/>
    </source>
</evidence>
<dbReference type="InterPro" id="IPR007404">
    <property type="entry name" value="YdjM-like"/>
</dbReference>
<accession>A0A5C5VSG9</accession>
<evidence type="ECO:0008006" key="5">
    <source>
        <dbReference type="Google" id="ProtNLM"/>
    </source>
</evidence>
<keyword evidence="2" id="KW-0812">Transmembrane</keyword>
<organism evidence="3 4">
    <name type="scientific">Botrimarina hoheduenensis</name>
    <dbReference type="NCBI Taxonomy" id="2528000"/>
    <lineage>
        <taxon>Bacteria</taxon>
        <taxon>Pseudomonadati</taxon>
        <taxon>Planctomycetota</taxon>
        <taxon>Planctomycetia</taxon>
        <taxon>Pirellulales</taxon>
        <taxon>Lacipirellulaceae</taxon>
        <taxon>Botrimarina</taxon>
    </lineage>
</organism>
<keyword evidence="2" id="KW-0472">Membrane</keyword>
<dbReference type="Pfam" id="PF04307">
    <property type="entry name" value="YdjM"/>
    <property type="match status" value="1"/>
</dbReference>